<accession>A0A4Y3MDD9</accession>
<protein>
    <recommendedName>
        <fullName evidence="3">Magnesium transporter MgtE intracellular domain-containing protein</fullName>
    </recommendedName>
</protein>
<dbReference type="InterPro" id="IPR006668">
    <property type="entry name" value="Mg_transptr_MgtE_intracell_dom"/>
</dbReference>
<reference evidence="4 5" key="1">
    <citation type="submission" date="2019-06" db="EMBL/GenBank/DDBJ databases">
        <title>Whole genome shotgun sequence of Gluconobacter roseus NBRC 3990.</title>
        <authorList>
            <person name="Hosoyama A."/>
            <person name="Uohara A."/>
            <person name="Ohji S."/>
            <person name="Ichikawa N."/>
        </authorList>
    </citation>
    <scope>NUCLEOTIDE SEQUENCE [LARGE SCALE GENOMIC DNA]</scope>
    <source>
        <strain evidence="4 5">NBRC 3990</strain>
    </source>
</reference>
<dbReference type="EMBL" id="BJLY01000003">
    <property type="protein sequence ID" value="GEB04399.1"/>
    <property type="molecule type" value="Genomic_DNA"/>
</dbReference>
<proteinExistence type="predicted"/>
<dbReference type="Pfam" id="PF03448">
    <property type="entry name" value="MgtE_N"/>
    <property type="match status" value="1"/>
</dbReference>
<evidence type="ECO:0000256" key="2">
    <source>
        <dbReference type="SAM" id="MobiDB-lite"/>
    </source>
</evidence>
<feature type="domain" description="Magnesium transporter MgtE intracellular" evidence="3">
    <location>
        <begin position="164"/>
        <end position="226"/>
    </location>
</feature>
<comment type="caution">
    <text evidence="4">The sequence shown here is derived from an EMBL/GenBank/DDBJ whole genome shotgun (WGS) entry which is preliminary data.</text>
</comment>
<feature type="region of interest" description="Disordered" evidence="2">
    <location>
        <begin position="39"/>
        <end position="77"/>
    </location>
</feature>
<name>A0A4Y3MDD9_9PROT</name>
<evidence type="ECO:0000256" key="1">
    <source>
        <dbReference type="SAM" id="Coils"/>
    </source>
</evidence>
<dbReference type="STRING" id="586239.AD943_12795"/>
<dbReference type="AlphaFoldDB" id="A0A4Y3MDD9"/>
<evidence type="ECO:0000313" key="5">
    <source>
        <dbReference type="Proteomes" id="UP000320772"/>
    </source>
</evidence>
<dbReference type="RefSeq" id="WP_062511288.1">
    <property type="nucleotide sequence ID" value="NZ_BAQZ01000047.1"/>
</dbReference>
<feature type="compositionally biased region" description="Low complexity" evidence="2">
    <location>
        <begin position="43"/>
        <end position="77"/>
    </location>
</feature>
<organism evidence="4 5">
    <name type="scientific">Gluconobacter roseus NBRC 3990</name>
    <dbReference type="NCBI Taxonomy" id="1307950"/>
    <lineage>
        <taxon>Bacteria</taxon>
        <taxon>Pseudomonadati</taxon>
        <taxon>Pseudomonadota</taxon>
        <taxon>Alphaproteobacteria</taxon>
        <taxon>Acetobacterales</taxon>
        <taxon>Acetobacteraceae</taxon>
        <taxon>Gluconobacter</taxon>
    </lineage>
</organism>
<dbReference type="Proteomes" id="UP000320772">
    <property type="component" value="Unassembled WGS sequence"/>
</dbReference>
<sequence>MFFRILHLACGLMIVLLGVKIYAIAGDLMGDTEPASSSLTTVAMAQPQPQSQAEAPVSVAPPAQPAKAAVPSSPSYSAVPKMDDLCTHGGCKGPAPKTPAATTQPTDPVLAEQLAAREKELERRDAALNDRQRLVDAAEEELQRRMTALENSRTALENSEQHSDQLRNDDADRLVKIYQAMKPEDAAAIFNILDLRVGVALLNKMNPRKASAIMEAMSPQRAILATQLLVNSHARPATRIGGNG</sequence>
<keyword evidence="1" id="KW-0175">Coiled coil</keyword>
<feature type="coiled-coil region" evidence="1">
    <location>
        <begin position="111"/>
        <end position="169"/>
    </location>
</feature>
<dbReference type="SUPFAM" id="SSF158791">
    <property type="entry name" value="MgtE N-terminal domain-like"/>
    <property type="match status" value="1"/>
</dbReference>
<evidence type="ECO:0000313" key="4">
    <source>
        <dbReference type="EMBL" id="GEB04399.1"/>
    </source>
</evidence>
<evidence type="ECO:0000259" key="3">
    <source>
        <dbReference type="Pfam" id="PF03448"/>
    </source>
</evidence>
<keyword evidence="5" id="KW-1185">Reference proteome</keyword>
<gene>
    <name evidence="4" type="ORF">GRO01_19750</name>
</gene>